<sequence>MPSGNPFSWRFVAPLYMGSTLNPINSSMIATALVPIAAFIHVSAAQTTILVTVLYLASSIAQPTAGKLSEEFGPRRVFLAGILLVLLGGLLGGFGRDLTMLVISRILIGVGTSTAYPSAMLLIRRRAESAGMAKPPGNVLGALQIAGVVTSAVGLPIGGVLVDAWGWRTTFLVNIPFALVALVMAALWIPKDTNMKGTKTVREISSRIDVSGIALFAMTIAALMTFLFSLPHPLWIALGLSVVLCVMLIWWELRAKHPFIDVRMLASNLALTRTYARFASLMLCLYTVLYGVTEWIGAARGASALEAGLLILPMSVLSALVVGPVSKRNLVRGPLIVAAVSCIVASIGVLFLTTSTPIIWILLVTLIFGVTMGTMSSSNQTALYMQVSADQIGTASGLFRTFGYIGSIASSALIGIVFHTKVSDSGLHHIAIIMIAVSFIAMVMTIADRRLKAVNKDAASATP</sequence>
<dbReference type="PANTHER" id="PTHR23501">
    <property type="entry name" value="MAJOR FACILITATOR SUPERFAMILY"/>
    <property type="match status" value="1"/>
</dbReference>
<feature type="transmembrane region" description="Helical" evidence="6">
    <location>
        <begin position="143"/>
        <end position="165"/>
    </location>
</feature>
<dbReference type="InterPro" id="IPR011701">
    <property type="entry name" value="MFS"/>
</dbReference>
<comment type="subcellular location">
    <subcellularLocation>
        <location evidence="1">Cell membrane</location>
        <topology evidence="1">Multi-pass membrane protein</topology>
    </subcellularLocation>
</comment>
<keyword evidence="9" id="KW-1185">Reference proteome</keyword>
<keyword evidence="4 6" id="KW-1133">Transmembrane helix</keyword>
<keyword evidence="2" id="KW-0813">Transport</keyword>
<dbReference type="EMBL" id="JBHUCX010000013">
    <property type="protein sequence ID" value="MFD1673885.1"/>
    <property type="molecule type" value="Genomic_DNA"/>
</dbReference>
<evidence type="ECO:0000256" key="1">
    <source>
        <dbReference type="ARBA" id="ARBA00004651"/>
    </source>
</evidence>
<feature type="transmembrane region" description="Helical" evidence="6">
    <location>
        <begin position="274"/>
        <end position="292"/>
    </location>
</feature>
<dbReference type="PANTHER" id="PTHR23501:SF191">
    <property type="entry name" value="VACUOLAR BASIC AMINO ACID TRANSPORTER 4"/>
    <property type="match status" value="1"/>
</dbReference>
<keyword evidence="3 6" id="KW-0812">Transmembrane</keyword>
<feature type="transmembrane region" description="Helical" evidence="6">
    <location>
        <begin position="426"/>
        <end position="447"/>
    </location>
</feature>
<feature type="domain" description="Major facilitator superfamily (MFS) profile" evidence="7">
    <location>
        <begin position="11"/>
        <end position="450"/>
    </location>
</feature>
<proteinExistence type="predicted"/>
<dbReference type="InterPro" id="IPR020846">
    <property type="entry name" value="MFS_dom"/>
</dbReference>
<evidence type="ECO:0000256" key="6">
    <source>
        <dbReference type="SAM" id="Phobius"/>
    </source>
</evidence>
<evidence type="ECO:0000313" key="8">
    <source>
        <dbReference type="EMBL" id="MFD1673885.1"/>
    </source>
</evidence>
<feature type="transmembrane region" description="Helical" evidence="6">
    <location>
        <begin position="101"/>
        <end position="123"/>
    </location>
</feature>
<evidence type="ECO:0000256" key="4">
    <source>
        <dbReference type="ARBA" id="ARBA00022989"/>
    </source>
</evidence>
<dbReference type="RefSeq" id="WP_377941463.1">
    <property type="nucleotide sequence ID" value="NZ_JBHUCX010000013.1"/>
</dbReference>
<evidence type="ECO:0000256" key="2">
    <source>
        <dbReference type="ARBA" id="ARBA00022448"/>
    </source>
</evidence>
<evidence type="ECO:0000259" key="7">
    <source>
        <dbReference type="PROSITE" id="PS50850"/>
    </source>
</evidence>
<comment type="caution">
    <text evidence="8">The sequence shown here is derived from an EMBL/GenBank/DDBJ whole genome shotgun (WGS) entry which is preliminary data.</text>
</comment>
<protein>
    <submittedName>
        <fullName evidence="8">MFS transporter</fullName>
    </submittedName>
</protein>
<dbReference type="Gene3D" id="1.20.1250.20">
    <property type="entry name" value="MFS general substrate transporter like domains"/>
    <property type="match status" value="2"/>
</dbReference>
<name>A0ABW4JFD8_9BACL</name>
<organism evidence="8 9">
    <name type="scientific">Alicyclobacillus fodiniaquatilis</name>
    <dbReference type="NCBI Taxonomy" id="1661150"/>
    <lineage>
        <taxon>Bacteria</taxon>
        <taxon>Bacillati</taxon>
        <taxon>Bacillota</taxon>
        <taxon>Bacilli</taxon>
        <taxon>Bacillales</taxon>
        <taxon>Alicyclobacillaceae</taxon>
        <taxon>Alicyclobacillus</taxon>
    </lineage>
</organism>
<dbReference type="Proteomes" id="UP001597079">
    <property type="component" value="Unassembled WGS sequence"/>
</dbReference>
<accession>A0ABW4JFD8</accession>
<feature type="transmembrane region" description="Helical" evidence="6">
    <location>
        <begin position="77"/>
        <end position="95"/>
    </location>
</feature>
<feature type="transmembrane region" description="Helical" evidence="6">
    <location>
        <begin position="210"/>
        <end position="228"/>
    </location>
</feature>
<evidence type="ECO:0000256" key="5">
    <source>
        <dbReference type="ARBA" id="ARBA00023136"/>
    </source>
</evidence>
<dbReference type="Pfam" id="PF07690">
    <property type="entry name" value="MFS_1"/>
    <property type="match status" value="2"/>
</dbReference>
<dbReference type="InterPro" id="IPR036259">
    <property type="entry name" value="MFS_trans_sf"/>
</dbReference>
<feature type="transmembrane region" description="Helical" evidence="6">
    <location>
        <begin position="29"/>
        <end position="56"/>
    </location>
</feature>
<evidence type="ECO:0000313" key="9">
    <source>
        <dbReference type="Proteomes" id="UP001597079"/>
    </source>
</evidence>
<keyword evidence="5 6" id="KW-0472">Membrane</keyword>
<feature type="transmembrane region" description="Helical" evidence="6">
    <location>
        <begin position="304"/>
        <end position="323"/>
    </location>
</feature>
<feature type="transmembrane region" description="Helical" evidence="6">
    <location>
        <begin position="397"/>
        <end position="420"/>
    </location>
</feature>
<evidence type="ECO:0000256" key="3">
    <source>
        <dbReference type="ARBA" id="ARBA00022692"/>
    </source>
</evidence>
<feature type="transmembrane region" description="Helical" evidence="6">
    <location>
        <begin position="234"/>
        <end position="253"/>
    </location>
</feature>
<feature type="transmembrane region" description="Helical" evidence="6">
    <location>
        <begin position="335"/>
        <end position="352"/>
    </location>
</feature>
<feature type="transmembrane region" description="Helical" evidence="6">
    <location>
        <begin position="171"/>
        <end position="189"/>
    </location>
</feature>
<feature type="transmembrane region" description="Helical" evidence="6">
    <location>
        <begin position="358"/>
        <end position="376"/>
    </location>
</feature>
<gene>
    <name evidence="8" type="ORF">ACFSB2_04070</name>
</gene>
<reference evidence="9" key="1">
    <citation type="journal article" date="2019" name="Int. J. Syst. Evol. Microbiol.">
        <title>The Global Catalogue of Microorganisms (GCM) 10K type strain sequencing project: providing services to taxonomists for standard genome sequencing and annotation.</title>
        <authorList>
            <consortium name="The Broad Institute Genomics Platform"/>
            <consortium name="The Broad Institute Genome Sequencing Center for Infectious Disease"/>
            <person name="Wu L."/>
            <person name="Ma J."/>
        </authorList>
    </citation>
    <scope>NUCLEOTIDE SEQUENCE [LARGE SCALE GENOMIC DNA]</scope>
    <source>
        <strain evidence="9">CGMCC 1.12286</strain>
    </source>
</reference>
<dbReference type="PROSITE" id="PS50850">
    <property type="entry name" value="MFS"/>
    <property type="match status" value="1"/>
</dbReference>
<dbReference type="SUPFAM" id="SSF103473">
    <property type="entry name" value="MFS general substrate transporter"/>
    <property type="match status" value="1"/>
</dbReference>